<comment type="function">
    <text evidence="16">Catalyzes the phosphorylation of pantothenate (Pan), the first step in CoA biosynthesis.</text>
</comment>
<dbReference type="Proteomes" id="UP000185221">
    <property type="component" value="Unassembled WGS sequence"/>
</dbReference>
<feature type="binding site" evidence="16">
    <location>
        <position position="112"/>
    </location>
    <ligand>
        <name>K(+)</name>
        <dbReference type="ChEBI" id="CHEBI:29103"/>
    </ligand>
</feature>
<protein>
    <recommendedName>
        <fullName evidence="15 16">Type III pantothenate kinase</fullName>
        <ecNumber evidence="6 16">2.7.1.33</ecNumber>
    </recommendedName>
    <alternativeName>
        <fullName evidence="16">PanK-III</fullName>
    </alternativeName>
    <alternativeName>
        <fullName evidence="16">Pantothenic acid kinase</fullName>
    </alternativeName>
</protein>
<keyword evidence="18" id="KW-1185">Reference proteome</keyword>
<dbReference type="STRING" id="226505.SAMN05444394_3260"/>
<name>A0A1N6GHP1_9BACT</name>
<dbReference type="GO" id="GO:0004594">
    <property type="term" value="F:pantothenate kinase activity"/>
    <property type="evidence" value="ECO:0007669"/>
    <property type="project" value="UniProtKB-UniRule"/>
</dbReference>
<evidence type="ECO:0000256" key="3">
    <source>
        <dbReference type="ARBA" id="ARBA00004496"/>
    </source>
</evidence>
<comment type="catalytic activity">
    <reaction evidence="1 16">
        <text>(R)-pantothenate + ATP = (R)-4'-phosphopantothenate + ADP + H(+)</text>
        <dbReference type="Rhea" id="RHEA:16373"/>
        <dbReference type="ChEBI" id="CHEBI:10986"/>
        <dbReference type="ChEBI" id="CHEBI:15378"/>
        <dbReference type="ChEBI" id="CHEBI:29032"/>
        <dbReference type="ChEBI" id="CHEBI:30616"/>
        <dbReference type="ChEBI" id="CHEBI:456216"/>
        <dbReference type="EC" id="2.7.1.33"/>
    </reaction>
</comment>
<evidence type="ECO:0000313" key="17">
    <source>
        <dbReference type="EMBL" id="SIO07068.1"/>
    </source>
</evidence>
<feature type="binding site" evidence="16">
    <location>
        <begin position="89"/>
        <end position="92"/>
    </location>
    <ligand>
        <name>substrate</name>
    </ligand>
</feature>
<comment type="pathway">
    <text evidence="4 16">Cofactor biosynthesis; coenzyme A biosynthesis; CoA from (R)-pantothenate: step 1/5.</text>
</comment>
<dbReference type="InterPro" id="IPR004619">
    <property type="entry name" value="Type_III_PanK"/>
</dbReference>
<evidence type="ECO:0000256" key="8">
    <source>
        <dbReference type="ARBA" id="ARBA00022679"/>
    </source>
</evidence>
<organism evidence="17 18">
    <name type="scientific">Algoriphagus halophilus</name>
    <dbReference type="NCBI Taxonomy" id="226505"/>
    <lineage>
        <taxon>Bacteria</taxon>
        <taxon>Pseudomonadati</taxon>
        <taxon>Bacteroidota</taxon>
        <taxon>Cytophagia</taxon>
        <taxon>Cytophagales</taxon>
        <taxon>Cyclobacteriaceae</taxon>
        <taxon>Algoriphagus</taxon>
    </lineage>
</organism>
<evidence type="ECO:0000256" key="10">
    <source>
        <dbReference type="ARBA" id="ARBA00022777"/>
    </source>
</evidence>
<dbReference type="CDD" id="cd24015">
    <property type="entry name" value="ASKHA_NBD_PanK-III"/>
    <property type="match status" value="1"/>
</dbReference>
<evidence type="ECO:0000256" key="12">
    <source>
        <dbReference type="ARBA" id="ARBA00022958"/>
    </source>
</evidence>
<feature type="binding site" evidence="16">
    <location>
        <position position="82"/>
    </location>
    <ligand>
        <name>substrate</name>
    </ligand>
</feature>
<comment type="subunit">
    <text evidence="5 16">Homodimer.</text>
</comment>
<keyword evidence="9 16" id="KW-0547">Nucleotide-binding</keyword>
<keyword evidence="16" id="KW-0479">Metal-binding</keyword>
<dbReference type="EMBL" id="FSRC01000002">
    <property type="protein sequence ID" value="SIO07068.1"/>
    <property type="molecule type" value="Genomic_DNA"/>
</dbReference>
<dbReference type="InterPro" id="IPR043129">
    <property type="entry name" value="ATPase_NBD"/>
</dbReference>
<feature type="binding site" evidence="16">
    <location>
        <begin position="7"/>
        <end position="14"/>
    </location>
    <ligand>
        <name>ATP</name>
        <dbReference type="ChEBI" id="CHEBI:30616"/>
    </ligand>
</feature>
<sequence length="238" mass="26190">MDNLIIDIGNTRIKSALFKGTEFVNESVFIDLPTALQYWKGLSFQNCLISSVKWTEKDLKIQIPFPFKYLSNNLQFPIGNAYGSPATLGLDRMAAAVGGWQMAGTGPVLVIDMGSCMTFDLVDESNTYRGGAISPGLLMRAKAMNALTARLPLVEVSGKPEDFIGTNTISCMQIGIWYGIESEILGQIQKYEQKFPQIKVFVCGGDAQSFESLAKDHIFVVQNLVLHGLNCILNHNVE</sequence>
<keyword evidence="8 16" id="KW-0808">Transferase</keyword>
<evidence type="ECO:0000256" key="11">
    <source>
        <dbReference type="ARBA" id="ARBA00022840"/>
    </source>
</evidence>
<dbReference type="GO" id="GO:0046872">
    <property type="term" value="F:metal ion binding"/>
    <property type="evidence" value="ECO:0007669"/>
    <property type="project" value="UniProtKB-KW"/>
</dbReference>
<comment type="similarity">
    <text evidence="14 16">Belongs to the type III pantothenate kinase family.</text>
</comment>
<keyword evidence="13 16" id="KW-0173">Coenzyme A biosynthesis</keyword>
<evidence type="ECO:0000313" key="18">
    <source>
        <dbReference type="Proteomes" id="UP000185221"/>
    </source>
</evidence>
<dbReference type="UniPathway" id="UPA00241">
    <property type="reaction ID" value="UER00352"/>
</dbReference>
<feature type="binding site" evidence="16">
    <location>
        <position position="115"/>
    </location>
    <ligand>
        <name>ATP</name>
        <dbReference type="ChEBI" id="CHEBI:30616"/>
    </ligand>
</feature>
<dbReference type="AlphaFoldDB" id="A0A1N6GHP1"/>
<dbReference type="GO" id="GO:0005737">
    <property type="term" value="C:cytoplasm"/>
    <property type="evidence" value="ECO:0007669"/>
    <property type="project" value="UniProtKB-SubCell"/>
</dbReference>
<dbReference type="NCBIfam" id="TIGR00671">
    <property type="entry name" value="baf"/>
    <property type="match status" value="1"/>
</dbReference>
<dbReference type="RefSeq" id="WP_074226010.1">
    <property type="nucleotide sequence ID" value="NZ_FSRC01000002.1"/>
</dbReference>
<keyword evidence="10 16" id="KW-0418">Kinase</keyword>
<evidence type="ECO:0000256" key="15">
    <source>
        <dbReference type="ARBA" id="ARBA00040883"/>
    </source>
</evidence>
<dbReference type="GO" id="GO:0015937">
    <property type="term" value="P:coenzyme A biosynthetic process"/>
    <property type="evidence" value="ECO:0007669"/>
    <property type="project" value="UniProtKB-UniRule"/>
</dbReference>
<evidence type="ECO:0000256" key="4">
    <source>
        <dbReference type="ARBA" id="ARBA00005225"/>
    </source>
</evidence>
<keyword evidence="7 16" id="KW-0963">Cytoplasm</keyword>
<accession>A0A1N6GHP1</accession>
<comment type="cofactor">
    <cofactor evidence="2">
        <name>K(+)</name>
        <dbReference type="ChEBI" id="CHEBI:29103"/>
    </cofactor>
</comment>
<evidence type="ECO:0000256" key="6">
    <source>
        <dbReference type="ARBA" id="ARBA00012102"/>
    </source>
</evidence>
<keyword evidence="12 16" id="KW-0630">Potassium</keyword>
<comment type="cofactor">
    <cofactor evidence="16">
        <name>NH4(+)</name>
        <dbReference type="ChEBI" id="CHEBI:28938"/>
    </cofactor>
    <cofactor evidence="16">
        <name>K(+)</name>
        <dbReference type="ChEBI" id="CHEBI:29103"/>
    </cofactor>
    <text evidence="16">A monovalent cation. Ammonium or potassium.</text>
</comment>
<dbReference type="HAMAP" id="MF_01274">
    <property type="entry name" value="Pantothen_kinase_3"/>
    <property type="match status" value="1"/>
</dbReference>
<evidence type="ECO:0000256" key="7">
    <source>
        <dbReference type="ARBA" id="ARBA00022490"/>
    </source>
</evidence>
<dbReference type="SUPFAM" id="SSF53067">
    <property type="entry name" value="Actin-like ATPase domain"/>
    <property type="match status" value="2"/>
</dbReference>
<dbReference type="Gene3D" id="3.30.420.40">
    <property type="match status" value="1"/>
</dbReference>
<dbReference type="GO" id="GO:0005524">
    <property type="term" value="F:ATP binding"/>
    <property type="evidence" value="ECO:0007669"/>
    <property type="project" value="UniProtKB-UniRule"/>
</dbReference>
<feature type="active site" description="Proton acceptor" evidence="16">
    <location>
        <position position="91"/>
    </location>
</feature>
<evidence type="ECO:0000256" key="2">
    <source>
        <dbReference type="ARBA" id="ARBA00001958"/>
    </source>
</evidence>
<dbReference type="Pfam" id="PF03309">
    <property type="entry name" value="Pan_kinase"/>
    <property type="match status" value="1"/>
</dbReference>
<feature type="binding site" evidence="16">
    <location>
        <position position="168"/>
    </location>
    <ligand>
        <name>substrate</name>
    </ligand>
</feature>
<evidence type="ECO:0000256" key="14">
    <source>
        <dbReference type="ARBA" id="ARBA00038036"/>
    </source>
</evidence>
<evidence type="ECO:0000256" key="5">
    <source>
        <dbReference type="ARBA" id="ARBA00011738"/>
    </source>
</evidence>
<reference evidence="18" key="1">
    <citation type="submission" date="2016-11" db="EMBL/GenBank/DDBJ databases">
        <authorList>
            <person name="Varghese N."/>
            <person name="Submissions S."/>
        </authorList>
    </citation>
    <scope>NUCLEOTIDE SEQUENCE [LARGE SCALE GENOMIC DNA]</scope>
    <source>
        <strain evidence="18">DSM 15292</strain>
    </source>
</reference>
<evidence type="ECO:0000256" key="1">
    <source>
        <dbReference type="ARBA" id="ARBA00001206"/>
    </source>
</evidence>
<evidence type="ECO:0000256" key="9">
    <source>
        <dbReference type="ARBA" id="ARBA00022741"/>
    </source>
</evidence>
<proteinExistence type="inferred from homology"/>
<gene>
    <name evidence="16" type="primary">coaX</name>
    <name evidence="17" type="ORF">SAMN05444394_3260</name>
</gene>
<keyword evidence="11 16" id="KW-0067">ATP-binding</keyword>
<dbReference type="OrthoDB" id="9804707at2"/>
<evidence type="ECO:0000256" key="13">
    <source>
        <dbReference type="ARBA" id="ARBA00022993"/>
    </source>
</evidence>
<comment type="subcellular location">
    <subcellularLocation>
        <location evidence="3 16">Cytoplasm</location>
    </subcellularLocation>
</comment>
<dbReference type="PANTHER" id="PTHR34265">
    <property type="entry name" value="TYPE III PANTOTHENATE KINASE"/>
    <property type="match status" value="1"/>
</dbReference>
<dbReference type="EC" id="2.7.1.33" evidence="6 16"/>
<evidence type="ECO:0000256" key="16">
    <source>
        <dbReference type="HAMAP-Rule" id="MF_01274"/>
    </source>
</evidence>
<dbReference type="PANTHER" id="PTHR34265:SF1">
    <property type="entry name" value="TYPE III PANTOTHENATE KINASE"/>
    <property type="match status" value="1"/>
</dbReference>